<evidence type="ECO:0000313" key="2">
    <source>
        <dbReference type="EMBL" id="GAG60472.1"/>
    </source>
</evidence>
<reference evidence="2" key="1">
    <citation type="journal article" date="2014" name="Front. Microbiol.">
        <title>High frequency of phylogenetically diverse reductive dehalogenase-homologous genes in deep subseafloor sedimentary metagenomes.</title>
        <authorList>
            <person name="Kawai M."/>
            <person name="Futagami T."/>
            <person name="Toyoda A."/>
            <person name="Takaki Y."/>
            <person name="Nishi S."/>
            <person name="Hori S."/>
            <person name="Arai W."/>
            <person name="Tsubouchi T."/>
            <person name="Morono Y."/>
            <person name="Uchiyama I."/>
            <person name="Ito T."/>
            <person name="Fujiyama A."/>
            <person name="Inagaki F."/>
            <person name="Takami H."/>
        </authorList>
    </citation>
    <scope>NUCLEOTIDE SEQUENCE</scope>
    <source>
        <strain evidence="2">Expedition CK06-06</strain>
    </source>
</reference>
<feature type="domain" description="Rhodanese" evidence="1">
    <location>
        <begin position="80"/>
        <end position="167"/>
    </location>
</feature>
<dbReference type="CDD" id="cd00158">
    <property type="entry name" value="RHOD"/>
    <property type="match status" value="1"/>
</dbReference>
<dbReference type="SMART" id="SM00450">
    <property type="entry name" value="RHOD"/>
    <property type="match status" value="1"/>
</dbReference>
<dbReference type="EMBL" id="BART01003722">
    <property type="protein sequence ID" value="GAG60472.1"/>
    <property type="molecule type" value="Genomic_DNA"/>
</dbReference>
<dbReference type="InterPro" id="IPR036873">
    <property type="entry name" value="Rhodanese-like_dom_sf"/>
</dbReference>
<dbReference type="SUPFAM" id="SSF52821">
    <property type="entry name" value="Rhodanese/Cell cycle control phosphatase"/>
    <property type="match status" value="1"/>
</dbReference>
<dbReference type="PROSITE" id="PS51257">
    <property type="entry name" value="PROKAR_LIPOPROTEIN"/>
    <property type="match status" value="1"/>
</dbReference>
<dbReference type="Pfam" id="PF00581">
    <property type="entry name" value="Rhodanese"/>
    <property type="match status" value="1"/>
</dbReference>
<dbReference type="PANTHER" id="PTHR43031">
    <property type="entry name" value="FAD-DEPENDENT OXIDOREDUCTASE"/>
    <property type="match status" value="1"/>
</dbReference>
<evidence type="ECO:0000259" key="1">
    <source>
        <dbReference type="PROSITE" id="PS50206"/>
    </source>
</evidence>
<dbReference type="InterPro" id="IPR001763">
    <property type="entry name" value="Rhodanese-like_dom"/>
</dbReference>
<dbReference type="Gene3D" id="3.40.250.10">
    <property type="entry name" value="Rhodanese-like domain"/>
    <property type="match status" value="1"/>
</dbReference>
<accession>X0ZR17</accession>
<proteinExistence type="predicted"/>
<dbReference type="PROSITE" id="PS50206">
    <property type="entry name" value="RHODANESE_3"/>
    <property type="match status" value="1"/>
</dbReference>
<sequence length="169" mass="19006">MINRIMNNKLYLISIIVIIFVFLSSAIIGGCKIQVEAEDNEEGTAQIEEVSEEESAQAEEKIISEVNDISVEEVYQIISSNQDYIILDVRTPDEFKEGHIEGAILIPVLELDNKLGELPKDKPIITYCRSGIRSRNAANILVENGFTQIYDMGGILDWIDKGYPVIEKE</sequence>
<dbReference type="InterPro" id="IPR050229">
    <property type="entry name" value="GlpE_sulfurtransferase"/>
</dbReference>
<organism evidence="2">
    <name type="scientific">marine sediment metagenome</name>
    <dbReference type="NCBI Taxonomy" id="412755"/>
    <lineage>
        <taxon>unclassified sequences</taxon>
        <taxon>metagenomes</taxon>
        <taxon>ecological metagenomes</taxon>
    </lineage>
</organism>
<comment type="caution">
    <text evidence="2">The sequence shown here is derived from an EMBL/GenBank/DDBJ whole genome shotgun (WGS) entry which is preliminary data.</text>
</comment>
<protein>
    <recommendedName>
        <fullName evidence="1">Rhodanese domain-containing protein</fullName>
    </recommendedName>
</protein>
<name>X0ZR17_9ZZZZ</name>
<dbReference type="PANTHER" id="PTHR43031:SF1">
    <property type="entry name" value="PYRIDINE NUCLEOTIDE-DISULPHIDE OXIDOREDUCTASE"/>
    <property type="match status" value="1"/>
</dbReference>
<dbReference type="AlphaFoldDB" id="X0ZR17"/>
<gene>
    <name evidence="2" type="ORF">S01H4_09979</name>
</gene>